<evidence type="ECO:0000313" key="7">
    <source>
        <dbReference type="Proteomes" id="UP000075420"/>
    </source>
</evidence>
<dbReference type="Gene3D" id="1.10.510.10">
    <property type="entry name" value="Transferase(Phosphotransferase) domain 1"/>
    <property type="match status" value="1"/>
</dbReference>
<dbReference type="PROSITE" id="PS50011">
    <property type="entry name" value="PROTEIN_KINASE_DOM"/>
    <property type="match status" value="1"/>
</dbReference>
<comment type="caution">
    <text evidence="6">The sequence shown here is derived from an EMBL/GenBank/DDBJ whole genome shotgun (WGS) entry which is preliminary data.</text>
</comment>
<dbReference type="CDD" id="cd14014">
    <property type="entry name" value="STKc_PknB_like"/>
    <property type="match status" value="1"/>
</dbReference>
<dbReference type="GO" id="GO:0004674">
    <property type="term" value="F:protein serine/threonine kinase activity"/>
    <property type="evidence" value="ECO:0007669"/>
    <property type="project" value="TreeGrafter"/>
</dbReference>
<feature type="non-terminal residue" evidence="6">
    <location>
        <position position="255"/>
    </location>
</feature>
<dbReference type="PANTHER" id="PTHR43289:SF6">
    <property type="entry name" value="SERINE_THREONINE-PROTEIN KINASE NEKL-3"/>
    <property type="match status" value="1"/>
</dbReference>
<dbReference type="AlphaFoldDB" id="A0A150PSP4"/>
<evidence type="ECO:0000313" key="6">
    <source>
        <dbReference type="EMBL" id="KYF58496.1"/>
    </source>
</evidence>
<keyword evidence="3 6" id="KW-0418">Kinase</keyword>
<proteinExistence type="predicted"/>
<dbReference type="InterPro" id="IPR000719">
    <property type="entry name" value="Prot_kinase_dom"/>
</dbReference>
<accession>A0A150PSP4</accession>
<dbReference type="InterPro" id="IPR011009">
    <property type="entry name" value="Kinase-like_dom_sf"/>
</dbReference>
<dbReference type="PANTHER" id="PTHR43289">
    <property type="entry name" value="MITOGEN-ACTIVATED PROTEIN KINASE KINASE KINASE 20-RELATED"/>
    <property type="match status" value="1"/>
</dbReference>
<dbReference type="Gene3D" id="3.30.200.20">
    <property type="entry name" value="Phosphorylase Kinase, domain 1"/>
    <property type="match status" value="1"/>
</dbReference>
<evidence type="ECO:0000256" key="3">
    <source>
        <dbReference type="ARBA" id="ARBA00022777"/>
    </source>
</evidence>
<dbReference type="Pfam" id="PF00069">
    <property type="entry name" value="Pkinase"/>
    <property type="match status" value="1"/>
</dbReference>
<dbReference type="EMBL" id="JELY01000690">
    <property type="protein sequence ID" value="KYF58496.1"/>
    <property type="molecule type" value="Genomic_DNA"/>
</dbReference>
<evidence type="ECO:0000256" key="1">
    <source>
        <dbReference type="ARBA" id="ARBA00022679"/>
    </source>
</evidence>
<evidence type="ECO:0000256" key="2">
    <source>
        <dbReference type="ARBA" id="ARBA00022741"/>
    </source>
</evidence>
<organism evidence="6 7">
    <name type="scientific">Sorangium cellulosum</name>
    <name type="common">Polyangium cellulosum</name>
    <dbReference type="NCBI Taxonomy" id="56"/>
    <lineage>
        <taxon>Bacteria</taxon>
        <taxon>Pseudomonadati</taxon>
        <taxon>Myxococcota</taxon>
        <taxon>Polyangia</taxon>
        <taxon>Polyangiales</taxon>
        <taxon>Polyangiaceae</taxon>
        <taxon>Sorangium</taxon>
    </lineage>
</organism>
<protein>
    <submittedName>
        <fullName evidence="6">Protein kinase</fullName>
    </submittedName>
</protein>
<feature type="domain" description="Protein kinase" evidence="5">
    <location>
        <begin position="13"/>
        <end position="255"/>
    </location>
</feature>
<gene>
    <name evidence="6" type="ORF">BE08_18075</name>
</gene>
<dbReference type="GO" id="GO:0005524">
    <property type="term" value="F:ATP binding"/>
    <property type="evidence" value="ECO:0007669"/>
    <property type="project" value="UniProtKB-KW"/>
</dbReference>
<sequence>MRLEPGSHVAPHLELVSLLRMGGVGSIWTARHLGLGKDVAVKFMSASLATDPTAIARFHREGALMARIKSPHVAEVHEHGVAEDGLPYIVMELLRGEELSDRLARAGRFPLEETVTLVSELCAGLAAAHALGIIHRDITPEHVFLADVGGRTCAKLLDFGVARGDVDPDGTTLTATGTVVGSLVYMSPEQFFNPKQVDGRSDLWSVAVMAYQALTGAPPFEQKGLEALLSAIRIGHFPLPSERCPDVAPALDAWF</sequence>
<evidence type="ECO:0000256" key="4">
    <source>
        <dbReference type="ARBA" id="ARBA00022840"/>
    </source>
</evidence>
<keyword evidence="2" id="KW-0547">Nucleotide-binding</keyword>
<dbReference type="SUPFAM" id="SSF56112">
    <property type="entry name" value="Protein kinase-like (PK-like)"/>
    <property type="match status" value="1"/>
</dbReference>
<keyword evidence="4" id="KW-0067">ATP-binding</keyword>
<keyword evidence="1" id="KW-0808">Transferase</keyword>
<reference evidence="6 7" key="1">
    <citation type="submission" date="2014-02" db="EMBL/GenBank/DDBJ databases">
        <title>The small core and large imbalanced accessory genome model reveals a collaborative survival strategy of Sorangium cellulosum strains in nature.</title>
        <authorList>
            <person name="Han K."/>
            <person name="Peng R."/>
            <person name="Blom J."/>
            <person name="Li Y.-Z."/>
        </authorList>
    </citation>
    <scope>NUCLEOTIDE SEQUENCE [LARGE SCALE GENOMIC DNA]</scope>
    <source>
        <strain evidence="6 7">So0157-25</strain>
    </source>
</reference>
<name>A0A150PSP4_SORCE</name>
<evidence type="ECO:0000259" key="5">
    <source>
        <dbReference type="PROSITE" id="PS50011"/>
    </source>
</evidence>
<dbReference type="Proteomes" id="UP000075420">
    <property type="component" value="Unassembled WGS sequence"/>
</dbReference>